<accession>A0A9R1TZR1</accession>
<dbReference type="InterPro" id="IPR031311">
    <property type="entry name" value="CHIT_BIND_RR_consensus"/>
</dbReference>
<feature type="signal peptide" evidence="3">
    <location>
        <begin position="1"/>
        <end position="16"/>
    </location>
</feature>
<sequence length="121" mass="12789">MNSIVIFLGIVAVALAQEVPVAIVRQAQDISPDGTYSYSYETENGIRASEEGHPGPVNEEGAPAVVAQGQFEYTAPDGTPISVSYTANENGFQPQGSHLPVAPPVPAQIARAIDYILSKQH</sequence>
<dbReference type="PRINTS" id="PR00947">
    <property type="entry name" value="CUTICLE"/>
</dbReference>
<dbReference type="PROSITE" id="PS00233">
    <property type="entry name" value="CHIT_BIND_RR_1"/>
    <property type="match status" value="1"/>
</dbReference>
<protein>
    <submittedName>
        <fullName evidence="6">Endocuticle structural glycoprotein SgAbd-8</fullName>
    </submittedName>
    <submittedName>
        <fullName evidence="4">LCP17_0 protein</fullName>
    </submittedName>
</protein>
<dbReference type="KEGG" id="fas:105266966"/>
<keyword evidence="5" id="KW-1185">Reference proteome</keyword>
<evidence type="ECO:0000256" key="1">
    <source>
        <dbReference type="ARBA" id="ARBA00022460"/>
    </source>
</evidence>
<dbReference type="PROSITE" id="PS51155">
    <property type="entry name" value="CHIT_BIND_RR_2"/>
    <property type="match status" value="1"/>
</dbReference>
<dbReference type="Pfam" id="PF00379">
    <property type="entry name" value="Chitin_bind_4"/>
    <property type="match status" value="1"/>
</dbReference>
<dbReference type="InterPro" id="IPR050468">
    <property type="entry name" value="Cuticle_Struct_Prot"/>
</dbReference>
<dbReference type="GeneID" id="105266966"/>
<dbReference type="OrthoDB" id="6493579at2759"/>
<dbReference type="PANTHER" id="PTHR10380:SF238">
    <property type="entry name" value="CUTICULAR PROTEIN 65EA-RELATED"/>
    <property type="match status" value="1"/>
</dbReference>
<dbReference type="GO" id="GO:0062129">
    <property type="term" value="C:chitin-based extracellular matrix"/>
    <property type="evidence" value="ECO:0007669"/>
    <property type="project" value="TreeGrafter"/>
</dbReference>
<organism evidence="4">
    <name type="scientific">Fopius arisanus</name>
    <dbReference type="NCBI Taxonomy" id="64838"/>
    <lineage>
        <taxon>Eukaryota</taxon>
        <taxon>Metazoa</taxon>
        <taxon>Ecdysozoa</taxon>
        <taxon>Arthropoda</taxon>
        <taxon>Hexapoda</taxon>
        <taxon>Insecta</taxon>
        <taxon>Pterygota</taxon>
        <taxon>Neoptera</taxon>
        <taxon>Endopterygota</taxon>
        <taxon>Hymenoptera</taxon>
        <taxon>Apocrita</taxon>
        <taxon>Ichneumonoidea</taxon>
        <taxon>Braconidae</taxon>
        <taxon>Opiinae</taxon>
        <taxon>Fopius</taxon>
    </lineage>
</organism>
<dbReference type="PANTHER" id="PTHR10380">
    <property type="entry name" value="CUTICLE PROTEIN"/>
    <property type="match status" value="1"/>
</dbReference>
<reference evidence="4" key="1">
    <citation type="submission" date="2015-01" db="EMBL/GenBank/DDBJ databases">
        <title>Transcriptome Assembly of Fopius arisanus.</title>
        <authorList>
            <person name="Geib S."/>
        </authorList>
    </citation>
    <scope>NUCLEOTIDE SEQUENCE</scope>
</reference>
<feature type="chain" id="PRO_5044541587" evidence="3">
    <location>
        <begin position="17"/>
        <end position="121"/>
    </location>
</feature>
<name>A0A0C9R347_9HYME</name>
<evidence type="ECO:0000256" key="2">
    <source>
        <dbReference type="PROSITE-ProRule" id="PRU00497"/>
    </source>
</evidence>
<accession>A0A0C9R347</accession>
<dbReference type="RefSeq" id="XP_011303791.1">
    <property type="nucleotide sequence ID" value="XM_011305489.1"/>
</dbReference>
<evidence type="ECO:0000313" key="5">
    <source>
        <dbReference type="Proteomes" id="UP000694866"/>
    </source>
</evidence>
<dbReference type="GO" id="GO:0008010">
    <property type="term" value="F:structural constituent of chitin-based larval cuticle"/>
    <property type="evidence" value="ECO:0007669"/>
    <property type="project" value="TreeGrafter"/>
</dbReference>
<gene>
    <name evidence="4" type="primary">LCP17_0</name>
    <name evidence="6" type="synonym">LOC105266966</name>
    <name evidence="4" type="ORF">g.6961</name>
</gene>
<evidence type="ECO:0000313" key="4">
    <source>
        <dbReference type="EMBL" id="JAG72132.1"/>
    </source>
</evidence>
<evidence type="ECO:0000256" key="3">
    <source>
        <dbReference type="SAM" id="SignalP"/>
    </source>
</evidence>
<dbReference type="InterPro" id="IPR000618">
    <property type="entry name" value="Insect_cuticle"/>
</dbReference>
<keyword evidence="3" id="KW-0732">Signal</keyword>
<evidence type="ECO:0000313" key="6">
    <source>
        <dbReference type="RefSeq" id="XP_011303791.1"/>
    </source>
</evidence>
<dbReference type="AlphaFoldDB" id="A0A0C9R347"/>
<reference evidence="6" key="2">
    <citation type="submission" date="2025-04" db="UniProtKB">
        <authorList>
            <consortium name="RefSeq"/>
        </authorList>
    </citation>
    <scope>IDENTIFICATION</scope>
</reference>
<dbReference type="Proteomes" id="UP000694866">
    <property type="component" value="Unplaced"/>
</dbReference>
<proteinExistence type="predicted"/>
<keyword evidence="1 2" id="KW-0193">Cuticle</keyword>
<dbReference type="EMBL" id="GBYB01002365">
    <property type="protein sequence ID" value="JAG72132.1"/>
    <property type="molecule type" value="Transcribed_RNA"/>
</dbReference>